<name>A0A915IVM4_ROMCU</name>
<dbReference type="WBParaSite" id="nRc.2.0.1.t17872-RA">
    <property type="protein sequence ID" value="nRc.2.0.1.t17872-RA"/>
    <property type="gene ID" value="nRc.2.0.1.g17872"/>
</dbReference>
<dbReference type="AlphaFoldDB" id="A0A915IVM4"/>
<evidence type="ECO:0000313" key="2">
    <source>
        <dbReference type="WBParaSite" id="nRc.2.0.1.t17872-RA"/>
    </source>
</evidence>
<protein>
    <submittedName>
        <fullName evidence="2">Uncharacterized protein</fullName>
    </submittedName>
</protein>
<accession>A0A915IVM4</accession>
<evidence type="ECO:0000313" key="1">
    <source>
        <dbReference type="Proteomes" id="UP000887565"/>
    </source>
</evidence>
<reference evidence="2" key="1">
    <citation type="submission" date="2022-11" db="UniProtKB">
        <authorList>
            <consortium name="WormBaseParasite"/>
        </authorList>
    </citation>
    <scope>IDENTIFICATION</scope>
</reference>
<organism evidence="1 2">
    <name type="scientific">Romanomermis culicivorax</name>
    <name type="common">Nematode worm</name>
    <dbReference type="NCBI Taxonomy" id="13658"/>
    <lineage>
        <taxon>Eukaryota</taxon>
        <taxon>Metazoa</taxon>
        <taxon>Ecdysozoa</taxon>
        <taxon>Nematoda</taxon>
        <taxon>Enoplea</taxon>
        <taxon>Dorylaimia</taxon>
        <taxon>Mermithida</taxon>
        <taxon>Mermithoidea</taxon>
        <taxon>Mermithidae</taxon>
        <taxon>Romanomermis</taxon>
    </lineage>
</organism>
<dbReference type="Proteomes" id="UP000887565">
    <property type="component" value="Unplaced"/>
</dbReference>
<proteinExistence type="predicted"/>
<keyword evidence="1" id="KW-1185">Reference proteome</keyword>
<sequence length="104" mass="11204">METGGLLVVMVQKRTDQDFIGTETYSAILRLLQHWTVFGLKASHATVMLFNDLPAMYASGFVCQVDPSLPMPPSNNINGSIVSTPSAIAVNVISFLSYAVLGQV</sequence>